<gene>
    <name evidence="1" type="ORF">NPIL_280141</name>
</gene>
<accession>A0A8X6QXE9</accession>
<evidence type="ECO:0000313" key="1">
    <source>
        <dbReference type="EMBL" id="GFU48794.1"/>
    </source>
</evidence>
<dbReference type="EMBL" id="BMAW01037517">
    <property type="protein sequence ID" value="GFU48794.1"/>
    <property type="molecule type" value="Genomic_DNA"/>
</dbReference>
<evidence type="ECO:0000313" key="2">
    <source>
        <dbReference type="Proteomes" id="UP000887013"/>
    </source>
</evidence>
<keyword evidence="2" id="KW-1185">Reference proteome</keyword>
<protein>
    <submittedName>
        <fullName evidence="1">Uncharacterized protein</fullName>
    </submittedName>
</protein>
<comment type="caution">
    <text evidence="1">The sequence shown here is derived from an EMBL/GenBank/DDBJ whole genome shotgun (WGS) entry which is preliminary data.</text>
</comment>
<dbReference type="AlphaFoldDB" id="A0A8X6QXE9"/>
<sequence>MPIRDRLLWISILPPHKLQNILSDSSNIICKNTCFMSEITPIFAHPNLFRIAEIISVRFQPFSMHSLIDTEFLVLADPSNTERTSVGLSLNTTLCVG</sequence>
<organism evidence="1 2">
    <name type="scientific">Nephila pilipes</name>
    <name type="common">Giant wood spider</name>
    <name type="synonym">Nephila maculata</name>
    <dbReference type="NCBI Taxonomy" id="299642"/>
    <lineage>
        <taxon>Eukaryota</taxon>
        <taxon>Metazoa</taxon>
        <taxon>Ecdysozoa</taxon>
        <taxon>Arthropoda</taxon>
        <taxon>Chelicerata</taxon>
        <taxon>Arachnida</taxon>
        <taxon>Araneae</taxon>
        <taxon>Araneomorphae</taxon>
        <taxon>Entelegynae</taxon>
        <taxon>Araneoidea</taxon>
        <taxon>Nephilidae</taxon>
        <taxon>Nephila</taxon>
    </lineage>
</organism>
<name>A0A8X6QXE9_NEPPI</name>
<reference evidence="1" key="1">
    <citation type="submission" date="2020-08" db="EMBL/GenBank/DDBJ databases">
        <title>Multicomponent nature underlies the extraordinary mechanical properties of spider dragline silk.</title>
        <authorList>
            <person name="Kono N."/>
            <person name="Nakamura H."/>
            <person name="Mori M."/>
            <person name="Yoshida Y."/>
            <person name="Ohtoshi R."/>
            <person name="Malay A.D."/>
            <person name="Moran D.A.P."/>
            <person name="Tomita M."/>
            <person name="Numata K."/>
            <person name="Arakawa K."/>
        </authorList>
    </citation>
    <scope>NUCLEOTIDE SEQUENCE</scope>
</reference>
<proteinExistence type="predicted"/>
<dbReference type="Proteomes" id="UP000887013">
    <property type="component" value="Unassembled WGS sequence"/>
</dbReference>